<dbReference type="RefSeq" id="WP_091713779.1">
    <property type="nucleotide sequence ID" value="NZ_FOSH01000009.1"/>
</dbReference>
<dbReference type="PANTHER" id="PTHR30023">
    <property type="entry name" value="D-ALANYL-D-ALANINE CARBOXYPEPTIDASE"/>
    <property type="match status" value="1"/>
</dbReference>
<keyword evidence="2" id="KW-0378">Hydrolase</keyword>
<dbReference type="Pfam" id="PF02113">
    <property type="entry name" value="Peptidase_S13"/>
    <property type="match status" value="1"/>
</dbReference>
<feature type="signal peptide" evidence="3">
    <location>
        <begin position="1"/>
        <end position="22"/>
    </location>
</feature>
<keyword evidence="4" id="KW-0121">Carboxypeptidase</keyword>
<protein>
    <submittedName>
        <fullName evidence="4">D-alanyl-D-alanine carboxypeptidase / D-alanyl-D-alanine-endopeptidase (Penicillin-binding protein 4)</fullName>
    </submittedName>
</protein>
<dbReference type="SUPFAM" id="SSF56601">
    <property type="entry name" value="beta-lactamase/transpeptidase-like"/>
    <property type="match status" value="1"/>
</dbReference>
<accession>A0A1I3Z2E7</accession>
<evidence type="ECO:0000256" key="3">
    <source>
        <dbReference type="SAM" id="SignalP"/>
    </source>
</evidence>
<evidence type="ECO:0000313" key="5">
    <source>
        <dbReference type="Proteomes" id="UP000198924"/>
    </source>
</evidence>
<keyword evidence="4" id="KW-0645">Protease</keyword>
<dbReference type="GO" id="GO:0000270">
    <property type="term" value="P:peptidoglycan metabolic process"/>
    <property type="evidence" value="ECO:0007669"/>
    <property type="project" value="TreeGrafter"/>
</dbReference>
<dbReference type="Gene3D" id="3.40.710.10">
    <property type="entry name" value="DD-peptidase/beta-lactamase superfamily"/>
    <property type="match status" value="2"/>
</dbReference>
<dbReference type="STRING" id="45496.SAMN04488079_10983"/>
<proteinExistence type="inferred from homology"/>
<dbReference type="Proteomes" id="UP000198924">
    <property type="component" value="Unassembled WGS sequence"/>
</dbReference>
<organism evidence="4 5">
    <name type="scientific">Methylophaga sulfidovorans</name>
    <dbReference type="NCBI Taxonomy" id="45496"/>
    <lineage>
        <taxon>Bacteria</taxon>
        <taxon>Pseudomonadati</taxon>
        <taxon>Pseudomonadota</taxon>
        <taxon>Gammaproteobacteria</taxon>
        <taxon>Thiotrichales</taxon>
        <taxon>Piscirickettsiaceae</taxon>
        <taxon>Methylophaga</taxon>
    </lineage>
</organism>
<dbReference type="InterPro" id="IPR000667">
    <property type="entry name" value="Peptidase_S13"/>
</dbReference>
<dbReference type="GO" id="GO:0004185">
    <property type="term" value="F:serine-type carboxypeptidase activity"/>
    <property type="evidence" value="ECO:0007669"/>
    <property type="project" value="InterPro"/>
</dbReference>
<keyword evidence="3" id="KW-0732">Signal</keyword>
<gene>
    <name evidence="4" type="ORF">SAMN04488079_10983</name>
</gene>
<evidence type="ECO:0000256" key="2">
    <source>
        <dbReference type="ARBA" id="ARBA00022801"/>
    </source>
</evidence>
<feature type="chain" id="PRO_5011664639" evidence="3">
    <location>
        <begin position="23"/>
        <end position="468"/>
    </location>
</feature>
<dbReference type="PANTHER" id="PTHR30023:SF0">
    <property type="entry name" value="PENICILLIN-SENSITIVE CARBOXYPEPTIDASE A"/>
    <property type="match status" value="1"/>
</dbReference>
<evidence type="ECO:0000256" key="1">
    <source>
        <dbReference type="ARBA" id="ARBA00006096"/>
    </source>
</evidence>
<dbReference type="AlphaFoldDB" id="A0A1I3Z2E7"/>
<evidence type="ECO:0000313" key="4">
    <source>
        <dbReference type="EMBL" id="SFK37686.1"/>
    </source>
</evidence>
<comment type="similarity">
    <text evidence="1">Belongs to the peptidase S13 family.</text>
</comment>
<dbReference type="InterPro" id="IPR012338">
    <property type="entry name" value="Beta-lactam/transpept-like"/>
</dbReference>
<name>A0A1I3Z2E7_9GAMM</name>
<dbReference type="OrthoDB" id="9802627at2"/>
<dbReference type="NCBIfam" id="TIGR00666">
    <property type="entry name" value="PBP4"/>
    <property type="match status" value="1"/>
</dbReference>
<dbReference type="PRINTS" id="PR00922">
    <property type="entry name" value="DADACBPTASE3"/>
</dbReference>
<reference evidence="5" key="1">
    <citation type="submission" date="2016-10" db="EMBL/GenBank/DDBJ databases">
        <authorList>
            <person name="Varghese N."/>
            <person name="Submissions S."/>
        </authorList>
    </citation>
    <scope>NUCLEOTIDE SEQUENCE [LARGE SCALE GENOMIC DNA]</scope>
    <source>
        <strain evidence="5">DSM 11578</strain>
    </source>
</reference>
<dbReference type="EMBL" id="FOSH01000009">
    <property type="protein sequence ID" value="SFK37686.1"/>
    <property type="molecule type" value="Genomic_DNA"/>
</dbReference>
<dbReference type="GO" id="GO:0006508">
    <property type="term" value="P:proteolysis"/>
    <property type="evidence" value="ECO:0007669"/>
    <property type="project" value="InterPro"/>
</dbReference>
<keyword evidence="5" id="KW-1185">Reference proteome</keyword>
<sequence length="468" mass="51687">MLKRLVKLPALLVLFSSFSLSAATLTVDGLANKNTPKATDVAFQLIDMKTGKTLVAQRADQLQPPASLQKLVTALAAKLYLKDDFRFITRLERHKDDVIIRFSGDPDFSSDDLDALFQSLRSSQSVIKGNIYINGSTFDDYERAIGLPWDNLGVCYSAPSSSVSIDKNCATGNLYIKPGASQPSVLLSAKKPIHIDTSTLEIIKTKATSDDYCQMKLLADDKNHYQIGGCIHESSLPVKLKFALQNTTAYAKANIGDALKKAGIQLKGKILRDDHKVGTVITEHQSAPLDTLVREMLKHSDNLIADNVLKIIGHVFYKQAGSYENGIAAVQHILKQQANIDLSHAMLVDGSGLSRNNRLSVEQLIQVVSYIFKHPELGLINDLPVSGESGTLAFRSSVNKPPLKGQIQAKTGTLYGTYNLAGKIRTKNNHDLLFVQIVTNFHPADEKQSRWPVMKFEKSLYESIYQRF</sequence>
<dbReference type="Gene3D" id="3.50.80.20">
    <property type="entry name" value="D-Ala-D-Ala carboxypeptidase C, peptidase S13"/>
    <property type="match status" value="1"/>
</dbReference>